<dbReference type="GO" id="GO:0003700">
    <property type="term" value="F:DNA-binding transcription factor activity"/>
    <property type="evidence" value="ECO:0007669"/>
    <property type="project" value="TreeGrafter"/>
</dbReference>
<dbReference type="OrthoDB" id="9809206at2"/>
<dbReference type="Gene3D" id="2.60.120.10">
    <property type="entry name" value="Jelly Rolls"/>
    <property type="match status" value="1"/>
</dbReference>
<accession>A0A1I7MU77</accession>
<reference evidence="3" key="1">
    <citation type="submission" date="2016-10" db="EMBL/GenBank/DDBJ databases">
        <authorList>
            <person name="Varghese N."/>
            <person name="Submissions S."/>
        </authorList>
    </citation>
    <scope>NUCLEOTIDE SEQUENCE [LARGE SCALE GENOMIC DNA]</scope>
    <source>
        <strain evidence="3">DSM 1565</strain>
    </source>
</reference>
<protein>
    <submittedName>
        <fullName evidence="2">Cyclic nucleotide-binding domain-containing protein</fullName>
    </submittedName>
</protein>
<dbReference type="AlphaFoldDB" id="A0A1I7MU77"/>
<dbReference type="GO" id="GO:0005829">
    <property type="term" value="C:cytosol"/>
    <property type="evidence" value="ECO:0007669"/>
    <property type="project" value="TreeGrafter"/>
</dbReference>
<dbReference type="PRINTS" id="PR00103">
    <property type="entry name" value="CAMPKINASE"/>
</dbReference>
<proteinExistence type="predicted"/>
<organism evidence="2 3">
    <name type="scientific">Hyphomicrobium facile</name>
    <dbReference type="NCBI Taxonomy" id="51670"/>
    <lineage>
        <taxon>Bacteria</taxon>
        <taxon>Pseudomonadati</taxon>
        <taxon>Pseudomonadota</taxon>
        <taxon>Alphaproteobacteria</taxon>
        <taxon>Hyphomicrobiales</taxon>
        <taxon>Hyphomicrobiaceae</taxon>
        <taxon>Hyphomicrobium</taxon>
    </lineage>
</organism>
<name>A0A1I7MU77_9HYPH</name>
<dbReference type="Pfam" id="PF00027">
    <property type="entry name" value="cNMP_binding"/>
    <property type="match status" value="1"/>
</dbReference>
<dbReference type="InterPro" id="IPR018488">
    <property type="entry name" value="cNMP-bd_CS"/>
</dbReference>
<dbReference type="STRING" id="51670.SAMN04488557_0262"/>
<dbReference type="InterPro" id="IPR000595">
    <property type="entry name" value="cNMP-bd_dom"/>
</dbReference>
<dbReference type="InterPro" id="IPR050397">
    <property type="entry name" value="Env_Response_Regulators"/>
</dbReference>
<dbReference type="InterPro" id="IPR018490">
    <property type="entry name" value="cNMP-bd_dom_sf"/>
</dbReference>
<sequence length="124" mass="13781">MSDDRPFDFSILDRIGAPYRHFEAGEKIFLEEDPGDTMYMVRSGRVDIITYGIVLENVQTGGIFGEMALIDDGPRSAAAMAAEPTEVVAIDKPAFLAVVRDDPQFALRVMSLLATRLRRANKQM</sequence>
<dbReference type="PANTHER" id="PTHR24567:SF74">
    <property type="entry name" value="HTH-TYPE TRANSCRIPTIONAL REGULATOR ARCR"/>
    <property type="match status" value="1"/>
</dbReference>
<dbReference type="CDD" id="cd00038">
    <property type="entry name" value="CAP_ED"/>
    <property type="match status" value="1"/>
</dbReference>
<dbReference type="RefSeq" id="WP_092863124.1">
    <property type="nucleotide sequence ID" value="NZ_FPCH01000001.1"/>
</dbReference>
<dbReference type="PROSITE" id="PS50042">
    <property type="entry name" value="CNMP_BINDING_3"/>
    <property type="match status" value="1"/>
</dbReference>
<dbReference type="SMART" id="SM00100">
    <property type="entry name" value="cNMP"/>
    <property type="match status" value="1"/>
</dbReference>
<dbReference type="PANTHER" id="PTHR24567">
    <property type="entry name" value="CRP FAMILY TRANSCRIPTIONAL REGULATORY PROTEIN"/>
    <property type="match status" value="1"/>
</dbReference>
<evidence type="ECO:0000313" key="3">
    <source>
        <dbReference type="Proteomes" id="UP000199423"/>
    </source>
</evidence>
<dbReference type="Proteomes" id="UP000199423">
    <property type="component" value="Unassembled WGS sequence"/>
</dbReference>
<gene>
    <name evidence="2" type="ORF">SAMN04488557_0262</name>
</gene>
<dbReference type="InterPro" id="IPR014710">
    <property type="entry name" value="RmlC-like_jellyroll"/>
</dbReference>
<dbReference type="EMBL" id="FPCH01000001">
    <property type="protein sequence ID" value="SFV25958.1"/>
    <property type="molecule type" value="Genomic_DNA"/>
</dbReference>
<dbReference type="SUPFAM" id="SSF51206">
    <property type="entry name" value="cAMP-binding domain-like"/>
    <property type="match status" value="1"/>
</dbReference>
<evidence type="ECO:0000259" key="1">
    <source>
        <dbReference type="PROSITE" id="PS50042"/>
    </source>
</evidence>
<evidence type="ECO:0000313" key="2">
    <source>
        <dbReference type="EMBL" id="SFV25958.1"/>
    </source>
</evidence>
<feature type="domain" description="Cyclic nucleotide-binding" evidence="1">
    <location>
        <begin position="20"/>
        <end position="116"/>
    </location>
</feature>
<dbReference type="PROSITE" id="PS00889">
    <property type="entry name" value="CNMP_BINDING_2"/>
    <property type="match status" value="1"/>
</dbReference>
<keyword evidence="3" id="KW-1185">Reference proteome</keyword>